<dbReference type="GO" id="GO:0006355">
    <property type="term" value="P:regulation of DNA-templated transcription"/>
    <property type="evidence" value="ECO:0007669"/>
    <property type="project" value="TreeGrafter"/>
</dbReference>
<name>A0AAV5RZQ2_MAUHU</name>
<keyword evidence="7" id="KW-1185">Reference proteome</keyword>
<feature type="compositionally biased region" description="Acidic residues" evidence="3">
    <location>
        <begin position="457"/>
        <end position="470"/>
    </location>
</feature>
<dbReference type="Gene3D" id="1.20.1270.220">
    <property type="match status" value="1"/>
</dbReference>
<feature type="compositionally biased region" description="Basic residues" evidence="3">
    <location>
        <begin position="528"/>
        <end position="554"/>
    </location>
</feature>
<dbReference type="Proteomes" id="UP001377567">
    <property type="component" value="Unassembled WGS sequence"/>
</dbReference>
<feature type="compositionally biased region" description="Acidic residues" evidence="3">
    <location>
        <begin position="727"/>
        <end position="738"/>
    </location>
</feature>
<dbReference type="InterPro" id="IPR001487">
    <property type="entry name" value="Bromodomain"/>
</dbReference>
<dbReference type="GO" id="GO:0006338">
    <property type="term" value="P:chromatin remodeling"/>
    <property type="evidence" value="ECO:0007669"/>
    <property type="project" value="TreeGrafter"/>
</dbReference>
<dbReference type="PROSITE" id="PS51525">
    <property type="entry name" value="NET"/>
    <property type="match status" value="1"/>
</dbReference>
<feature type="region of interest" description="Disordered" evidence="3">
    <location>
        <begin position="456"/>
        <end position="483"/>
    </location>
</feature>
<feature type="domain" description="Bromo" evidence="4">
    <location>
        <begin position="187"/>
        <end position="259"/>
    </location>
</feature>
<dbReference type="PROSITE" id="PS00633">
    <property type="entry name" value="BROMODOMAIN_1"/>
    <property type="match status" value="1"/>
</dbReference>
<evidence type="ECO:0000259" key="5">
    <source>
        <dbReference type="PROSITE" id="PS51525"/>
    </source>
</evidence>
<dbReference type="GO" id="GO:0000785">
    <property type="term" value="C:chromatin"/>
    <property type="evidence" value="ECO:0007669"/>
    <property type="project" value="TreeGrafter"/>
</dbReference>
<keyword evidence="1 2" id="KW-0103">Bromodomain</keyword>
<dbReference type="CDD" id="cd05500">
    <property type="entry name" value="Bromo_BDF1_2_I"/>
    <property type="match status" value="1"/>
</dbReference>
<dbReference type="AlphaFoldDB" id="A0AAV5RZQ2"/>
<feature type="region of interest" description="Disordered" evidence="3">
    <location>
        <begin position="1"/>
        <end position="170"/>
    </location>
</feature>
<feature type="compositionally biased region" description="Gly residues" evidence="3">
    <location>
        <begin position="471"/>
        <end position="483"/>
    </location>
</feature>
<dbReference type="InterPro" id="IPR036427">
    <property type="entry name" value="Bromodomain-like_sf"/>
</dbReference>
<organism evidence="6 7">
    <name type="scientific">Maudiozyma humilis</name>
    <name type="common">Sour dough yeast</name>
    <name type="synonym">Kazachstania humilis</name>
    <dbReference type="NCBI Taxonomy" id="51915"/>
    <lineage>
        <taxon>Eukaryota</taxon>
        <taxon>Fungi</taxon>
        <taxon>Dikarya</taxon>
        <taxon>Ascomycota</taxon>
        <taxon>Saccharomycotina</taxon>
        <taxon>Saccharomycetes</taxon>
        <taxon>Saccharomycetales</taxon>
        <taxon>Saccharomycetaceae</taxon>
        <taxon>Maudiozyma</taxon>
    </lineage>
</organism>
<feature type="domain" description="NET" evidence="5">
    <location>
        <begin position="562"/>
        <end position="640"/>
    </location>
</feature>
<dbReference type="SMART" id="SM00297">
    <property type="entry name" value="BROMO"/>
    <property type="match status" value="2"/>
</dbReference>
<protein>
    <submittedName>
        <fullName evidence="6">Chromatin-binding protein</fullName>
    </submittedName>
</protein>
<dbReference type="InterPro" id="IPR018359">
    <property type="entry name" value="Bromodomain_CS"/>
</dbReference>
<dbReference type="InterPro" id="IPR050935">
    <property type="entry name" value="Bromo_chromatin_reader"/>
</dbReference>
<evidence type="ECO:0000256" key="1">
    <source>
        <dbReference type="ARBA" id="ARBA00023117"/>
    </source>
</evidence>
<feature type="domain" description="Bromo" evidence="4">
    <location>
        <begin position="364"/>
        <end position="436"/>
    </location>
</feature>
<gene>
    <name evidence="6" type="ORF">DAKH74_037200</name>
</gene>
<feature type="compositionally biased region" description="Basic and acidic residues" evidence="3">
    <location>
        <begin position="321"/>
        <end position="337"/>
    </location>
</feature>
<comment type="caution">
    <text evidence="6">The sequence shown here is derived from an EMBL/GenBank/DDBJ whole genome shotgun (WGS) entry which is preliminary data.</text>
</comment>
<feature type="compositionally biased region" description="Low complexity" evidence="3">
    <location>
        <begin position="91"/>
        <end position="153"/>
    </location>
</feature>
<evidence type="ECO:0000256" key="3">
    <source>
        <dbReference type="SAM" id="MobiDB-lite"/>
    </source>
</evidence>
<dbReference type="InterPro" id="IPR038336">
    <property type="entry name" value="NET_sf"/>
</dbReference>
<feature type="region of interest" description="Disordered" evidence="3">
    <location>
        <begin position="528"/>
        <end position="567"/>
    </location>
</feature>
<feature type="region of interest" description="Disordered" evidence="3">
    <location>
        <begin position="284"/>
        <end position="337"/>
    </location>
</feature>
<dbReference type="Gene3D" id="1.20.920.10">
    <property type="entry name" value="Bromodomain-like"/>
    <property type="match status" value="2"/>
</dbReference>
<dbReference type="PROSITE" id="PS50014">
    <property type="entry name" value="BROMODOMAIN_2"/>
    <property type="match status" value="2"/>
</dbReference>
<dbReference type="PANTHER" id="PTHR22880:SF225">
    <property type="entry name" value="BROMODOMAIN-CONTAINING PROTEIN BET-1-RELATED"/>
    <property type="match status" value="1"/>
</dbReference>
<evidence type="ECO:0000259" key="4">
    <source>
        <dbReference type="PROSITE" id="PS50014"/>
    </source>
</evidence>
<feature type="compositionally biased region" description="Polar residues" evidence="3">
    <location>
        <begin position="698"/>
        <end position="723"/>
    </location>
</feature>
<dbReference type="CDD" id="cd05499">
    <property type="entry name" value="Bromo_BDF1_2_II"/>
    <property type="match status" value="1"/>
</dbReference>
<feature type="compositionally biased region" description="Basic and acidic residues" evidence="3">
    <location>
        <begin position="58"/>
        <end position="74"/>
    </location>
</feature>
<feature type="region of interest" description="Disordered" evidence="3">
    <location>
        <begin position="696"/>
        <end position="738"/>
    </location>
</feature>
<sequence length="738" mass="79880">MDTHTEGLATAPAVPTADSTDSIAQAAPEVPTPAPEVPADNTQGAAPASSGETVVPEPEAKAEAKAEPETKAEEIPADNVSAATPADNTSAANATEGEGNATETTDSTSAANATEATETTEATQPTDSTNSTEAAAAKPEEATPLPNPATMTPAPAPAPEPDMANLPADPIPQHQKRHALMAIKAVKRLKDARPFLKPVDVVALNIPLYYNYVPRPMDLSTIERKLNVDAYASPDEITADFDLMVANSAKFNGATAVISQMARNIQAAFEKHMLNMPARDAALAAPAKRSGGSGRKGKGSAADTDDTPVVIRRAATHSGRPKREIHPPKSKDIYPYENKRPKSKKLQAALKFCATVVKELMGKKYASFNYPFLEPVDPVAMNLPTYFDYVKEPMDLGTVARKLSNWEYQLPEQVEHDVRLVFNNCYAFNPDGTIVNMMGHRLEEVFNNRWADRPVYEETDSEDESDDGYGDDGYGNGGGYYSGGEYGDDDIDESLITNPAIQLMEEQLARMKTELQILKKQELDKIRKERRLARGSANNKRRGSKKSNKRRRSSKSGAGAGSGKRSKLQTVVSYDMKRIISEHINDLSTDNLNKVIKIAMPNRRGDDDEVELDLDTLDNDKLLTIYNSFFRHYGDAAGLGGAGALGGLGRDHSSLSPGGSALAGGSRKRRNKALSQAEQSKQIEKIRNKLAYLDHASPLSQNASPTNLAYQQHQNRATSMASTSSSSDDDEESESEEE</sequence>
<dbReference type="InterPro" id="IPR027353">
    <property type="entry name" value="NET_dom"/>
</dbReference>
<dbReference type="PRINTS" id="PR00503">
    <property type="entry name" value="BROMODOMAIN"/>
</dbReference>
<feature type="region of interest" description="Disordered" evidence="3">
    <location>
        <begin position="653"/>
        <end position="677"/>
    </location>
</feature>
<dbReference type="EMBL" id="BTGD01000011">
    <property type="protein sequence ID" value="GMM57104.1"/>
    <property type="molecule type" value="Genomic_DNA"/>
</dbReference>
<evidence type="ECO:0000256" key="2">
    <source>
        <dbReference type="PROSITE-ProRule" id="PRU00035"/>
    </source>
</evidence>
<dbReference type="Pfam" id="PF00439">
    <property type="entry name" value="Bromodomain"/>
    <property type="match status" value="2"/>
</dbReference>
<evidence type="ECO:0000313" key="7">
    <source>
        <dbReference type="Proteomes" id="UP001377567"/>
    </source>
</evidence>
<dbReference type="PANTHER" id="PTHR22880">
    <property type="entry name" value="FALZ-RELATED BROMODOMAIN-CONTAINING PROTEINS"/>
    <property type="match status" value="1"/>
</dbReference>
<feature type="compositionally biased region" description="Low complexity" evidence="3">
    <location>
        <begin position="654"/>
        <end position="665"/>
    </location>
</feature>
<accession>A0AAV5RZQ2</accession>
<reference evidence="6 7" key="1">
    <citation type="journal article" date="2023" name="Elife">
        <title>Identification of key yeast species and microbe-microbe interactions impacting larval growth of Drosophila in the wild.</title>
        <authorList>
            <person name="Mure A."/>
            <person name="Sugiura Y."/>
            <person name="Maeda R."/>
            <person name="Honda K."/>
            <person name="Sakurai N."/>
            <person name="Takahashi Y."/>
            <person name="Watada M."/>
            <person name="Katoh T."/>
            <person name="Gotoh A."/>
            <person name="Gotoh Y."/>
            <person name="Taniguchi I."/>
            <person name="Nakamura K."/>
            <person name="Hayashi T."/>
            <person name="Katayama T."/>
            <person name="Uemura T."/>
            <person name="Hattori Y."/>
        </authorList>
    </citation>
    <scope>NUCLEOTIDE SEQUENCE [LARGE SCALE GENOMIC DNA]</scope>
    <source>
        <strain evidence="6 7">KH-74</strain>
    </source>
</reference>
<proteinExistence type="predicted"/>
<evidence type="ECO:0000313" key="6">
    <source>
        <dbReference type="EMBL" id="GMM57104.1"/>
    </source>
</evidence>
<dbReference type="SUPFAM" id="SSF47370">
    <property type="entry name" value="Bromodomain"/>
    <property type="match status" value="2"/>
</dbReference>
<dbReference type="Pfam" id="PF17035">
    <property type="entry name" value="BET"/>
    <property type="match status" value="1"/>
</dbReference>
<dbReference type="GO" id="GO:0005634">
    <property type="term" value="C:nucleus"/>
    <property type="evidence" value="ECO:0007669"/>
    <property type="project" value="TreeGrafter"/>
</dbReference>